<dbReference type="PROSITE" id="PS00027">
    <property type="entry name" value="HOMEOBOX_1"/>
    <property type="match status" value="1"/>
</dbReference>
<dbReference type="CDD" id="cd00086">
    <property type="entry name" value="homeodomain"/>
    <property type="match status" value="1"/>
</dbReference>
<dbReference type="SUPFAM" id="SSF46689">
    <property type="entry name" value="Homeodomain-like"/>
    <property type="match status" value="1"/>
</dbReference>
<feature type="region of interest" description="Disordered" evidence="12">
    <location>
        <begin position="227"/>
        <end position="295"/>
    </location>
</feature>
<keyword evidence="5 10" id="KW-0238">DNA-binding</keyword>
<keyword evidence="3" id="KW-0524">Neurogenesis</keyword>
<dbReference type="SMART" id="SM00389">
    <property type="entry name" value="HOX"/>
    <property type="match status" value="1"/>
</dbReference>
<evidence type="ECO:0000256" key="10">
    <source>
        <dbReference type="PROSITE-ProRule" id="PRU00108"/>
    </source>
</evidence>
<comment type="caution">
    <text evidence="14">The sequence shown here is derived from an EMBL/GenBank/DDBJ whole genome shotgun (WGS) entry which is preliminary data.</text>
</comment>
<organism evidence="14 15">
    <name type="scientific">Tegillarca granosa</name>
    <name type="common">Malaysian cockle</name>
    <name type="synonym">Anadara granosa</name>
    <dbReference type="NCBI Taxonomy" id="220873"/>
    <lineage>
        <taxon>Eukaryota</taxon>
        <taxon>Metazoa</taxon>
        <taxon>Spiralia</taxon>
        <taxon>Lophotrochozoa</taxon>
        <taxon>Mollusca</taxon>
        <taxon>Bivalvia</taxon>
        <taxon>Autobranchia</taxon>
        <taxon>Pteriomorphia</taxon>
        <taxon>Arcoida</taxon>
        <taxon>Arcoidea</taxon>
        <taxon>Arcidae</taxon>
        <taxon>Tegillarca</taxon>
    </lineage>
</organism>
<accession>A0ABQ9FT73</accession>
<evidence type="ECO:0000256" key="12">
    <source>
        <dbReference type="SAM" id="MobiDB-lite"/>
    </source>
</evidence>
<evidence type="ECO:0000256" key="8">
    <source>
        <dbReference type="ARBA" id="ARBA00023242"/>
    </source>
</evidence>
<keyword evidence="7" id="KW-0804">Transcription</keyword>
<evidence type="ECO:0000259" key="13">
    <source>
        <dbReference type="PROSITE" id="PS50071"/>
    </source>
</evidence>
<name>A0ABQ9FT73_TEGGR</name>
<evidence type="ECO:0000256" key="1">
    <source>
        <dbReference type="ARBA" id="ARBA00022473"/>
    </source>
</evidence>
<dbReference type="InterPro" id="IPR001356">
    <property type="entry name" value="HD"/>
</dbReference>
<feature type="compositionally biased region" description="Low complexity" evidence="12">
    <location>
        <begin position="271"/>
        <end position="286"/>
    </location>
</feature>
<evidence type="ECO:0000256" key="2">
    <source>
        <dbReference type="ARBA" id="ARBA00022782"/>
    </source>
</evidence>
<evidence type="ECO:0000256" key="3">
    <source>
        <dbReference type="ARBA" id="ARBA00022902"/>
    </source>
</evidence>
<feature type="compositionally biased region" description="Basic and acidic residues" evidence="12">
    <location>
        <begin position="227"/>
        <end position="268"/>
    </location>
</feature>
<feature type="domain" description="Homeobox" evidence="13">
    <location>
        <begin position="115"/>
        <end position="175"/>
    </location>
</feature>
<feature type="compositionally biased region" description="Polar residues" evidence="12">
    <location>
        <begin position="400"/>
        <end position="409"/>
    </location>
</feature>
<gene>
    <name evidence="14" type="ORF">KUTeg_003989</name>
</gene>
<keyword evidence="1" id="KW-0217">Developmental protein</keyword>
<dbReference type="PANTHER" id="PTHR46799:SF1">
    <property type="entry name" value="HOMEOBOX PROTEIN UNC-4 HOMOLOG"/>
    <property type="match status" value="1"/>
</dbReference>
<feature type="compositionally biased region" description="Polar residues" evidence="12">
    <location>
        <begin position="85"/>
        <end position="94"/>
    </location>
</feature>
<dbReference type="PROSITE" id="PS50071">
    <property type="entry name" value="HOMEOBOX_2"/>
    <property type="match status" value="1"/>
</dbReference>
<dbReference type="EMBL" id="JARBDR010000214">
    <property type="protein sequence ID" value="KAJ8318898.1"/>
    <property type="molecule type" value="Genomic_DNA"/>
</dbReference>
<keyword evidence="2" id="KW-0221">Differentiation</keyword>
<evidence type="ECO:0000256" key="11">
    <source>
        <dbReference type="RuleBase" id="RU000682"/>
    </source>
</evidence>
<feature type="region of interest" description="Disordered" evidence="12">
    <location>
        <begin position="85"/>
        <end position="120"/>
    </location>
</feature>
<evidence type="ECO:0000313" key="15">
    <source>
        <dbReference type="Proteomes" id="UP001217089"/>
    </source>
</evidence>
<dbReference type="PANTHER" id="PTHR46799">
    <property type="entry name" value="HOMEOBOX PROTEIN UNC-4 HOMOLOG"/>
    <property type="match status" value="1"/>
</dbReference>
<feature type="compositionally biased region" description="Acidic residues" evidence="12">
    <location>
        <begin position="362"/>
        <end position="371"/>
    </location>
</feature>
<keyword evidence="15" id="KW-1185">Reference proteome</keyword>
<feature type="region of interest" description="Disordered" evidence="12">
    <location>
        <begin position="355"/>
        <end position="409"/>
    </location>
</feature>
<sequence>MLTFTDRKMNVRGNMSGPLTLLDAARYPHGYGIFSSLTGYAHLAGPFASLGIASAAGNPYAFDYSNHPGGHHGFTVDGLLSRNLQGSQSFNGNTEKLSPSKSSDKEDDSRETAAQKRRRTRTNFTGWQLEELERAFQDSHYPDVFMREALALRLDLVESRVQVWFQNRRAKWRKKENTKKGPGRPAHNAHPQTCSGEPMDPEEIKRKEAERLERKRRKQEERLRKLEEKRKLMQDTKKDQKLGEEEKDVSMSEYDDKINMSDCEEPHSEGSINHNSDSNHSNSDNESSFENDSDIGRKCPFSIDSLLEAPKVARGRRPNSKYPRVQASKSVNALGIGMMPLYPITQPVGFIVEQRGQHRDADNDDSNDSDYSDICISDTNDDEHLNVDNDESDDECPKSPNCSQFSKPS</sequence>
<evidence type="ECO:0000256" key="9">
    <source>
        <dbReference type="ARBA" id="ARBA00038351"/>
    </source>
</evidence>
<evidence type="ECO:0000313" key="14">
    <source>
        <dbReference type="EMBL" id="KAJ8318898.1"/>
    </source>
</evidence>
<evidence type="ECO:0000256" key="5">
    <source>
        <dbReference type="ARBA" id="ARBA00023125"/>
    </source>
</evidence>
<keyword evidence="6 10" id="KW-0371">Homeobox</keyword>
<reference evidence="14 15" key="1">
    <citation type="submission" date="2022-12" db="EMBL/GenBank/DDBJ databases">
        <title>Chromosome-level genome of Tegillarca granosa.</title>
        <authorList>
            <person name="Kim J."/>
        </authorList>
    </citation>
    <scope>NUCLEOTIDE SEQUENCE [LARGE SCALE GENOMIC DNA]</scope>
    <source>
        <strain evidence="14">Teg-2019</strain>
        <tissue evidence="14">Adductor muscle</tissue>
    </source>
</reference>
<keyword evidence="8 10" id="KW-0539">Nucleus</keyword>
<proteinExistence type="inferred from homology"/>
<dbReference type="Pfam" id="PF00046">
    <property type="entry name" value="Homeodomain"/>
    <property type="match status" value="1"/>
</dbReference>
<dbReference type="Gene3D" id="1.10.10.60">
    <property type="entry name" value="Homeodomain-like"/>
    <property type="match status" value="1"/>
</dbReference>
<dbReference type="Proteomes" id="UP001217089">
    <property type="component" value="Unassembled WGS sequence"/>
</dbReference>
<feature type="DNA-binding region" description="Homeobox" evidence="10">
    <location>
        <begin position="117"/>
        <end position="176"/>
    </location>
</feature>
<feature type="region of interest" description="Disordered" evidence="12">
    <location>
        <begin position="173"/>
        <end position="204"/>
    </location>
</feature>
<evidence type="ECO:0000256" key="4">
    <source>
        <dbReference type="ARBA" id="ARBA00023015"/>
    </source>
</evidence>
<dbReference type="InterPro" id="IPR017970">
    <property type="entry name" value="Homeobox_CS"/>
</dbReference>
<comment type="subcellular location">
    <subcellularLocation>
        <location evidence="10 11">Nucleus</location>
    </subcellularLocation>
</comment>
<protein>
    <recommendedName>
        <fullName evidence="13">Homeobox domain-containing protein</fullName>
    </recommendedName>
</protein>
<dbReference type="InterPro" id="IPR009057">
    <property type="entry name" value="Homeodomain-like_sf"/>
</dbReference>
<feature type="compositionally biased region" description="Basic and acidic residues" evidence="12">
    <location>
        <begin position="102"/>
        <end position="114"/>
    </location>
</feature>
<evidence type="ECO:0000256" key="7">
    <source>
        <dbReference type="ARBA" id="ARBA00023163"/>
    </source>
</evidence>
<evidence type="ECO:0000256" key="6">
    <source>
        <dbReference type="ARBA" id="ARBA00023155"/>
    </source>
</evidence>
<comment type="similarity">
    <text evidence="9">Belongs to the paired homeobox family. Unc-4 subfamily.</text>
</comment>
<keyword evidence="4" id="KW-0805">Transcription regulation</keyword>